<keyword evidence="2" id="KW-1185">Reference proteome</keyword>
<accession>A0ABX0UI96</accession>
<name>A0ABX0UI96_9BACT</name>
<dbReference type="Proteomes" id="UP001179181">
    <property type="component" value="Unassembled WGS sequence"/>
</dbReference>
<organism evidence="1 2">
    <name type="scientific">Dyadobacter arcticus</name>
    <dbReference type="NCBI Taxonomy" id="1078754"/>
    <lineage>
        <taxon>Bacteria</taxon>
        <taxon>Pseudomonadati</taxon>
        <taxon>Bacteroidota</taxon>
        <taxon>Cytophagia</taxon>
        <taxon>Cytophagales</taxon>
        <taxon>Spirosomataceae</taxon>
        <taxon>Dyadobacter</taxon>
    </lineage>
</organism>
<dbReference type="EMBL" id="JAASQJ010000001">
    <property type="protein sequence ID" value="NIJ51779.1"/>
    <property type="molecule type" value="Genomic_DNA"/>
</dbReference>
<proteinExistence type="predicted"/>
<evidence type="ECO:0000313" key="2">
    <source>
        <dbReference type="Proteomes" id="UP001179181"/>
    </source>
</evidence>
<comment type="caution">
    <text evidence="1">The sequence shown here is derived from an EMBL/GenBank/DDBJ whole genome shotgun (WGS) entry which is preliminary data.</text>
</comment>
<reference evidence="1 2" key="1">
    <citation type="submission" date="2020-03" db="EMBL/GenBank/DDBJ databases">
        <title>Genomic Encyclopedia of Type Strains, Phase IV (KMG-IV): sequencing the most valuable type-strain genomes for metagenomic binning, comparative biology and taxonomic classification.</title>
        <authorList>
            <person name="Goeker M."/>
        </authorList>
    </citation>
    <scope>NUCLEOTIDE SEQUENCE [LARGE SCALE GENOMIC DNA]</scope>
    <source>
        <strain evidence="1 2">DSM 102865</strain>
    </source>
</reference>
<evidence type="ECO:0000313" key="1">
    <source>
        <dbReference type="EMBL" id="NIJ51779.1"/>
    </source>
</evidence>
<protein>
    <submittedName>
        <fullName evidence="1">Uncharacterized protein</fullName>
    </submittedName>
</protein>
<gene>
    <name evidence="1" type="ORF">FHS68_000935</name>
</gene>
<sequence length="40" mass="4525">MVTPFLSKSGKLYVKSIKNHFYGNTGIRGPKFTKPGRKQI</sequence>